<evidence type="ECO:0000256" key="2">
    <source>
        <dbReference type="ARBA" id="ARBA00022801"/>
    </source>
</evidence>
<keyword evidence="2 3" id="KW-0378">Hydrolase</keyword>
<dbReference type="Proteomes" id="UP000199614">
    <property type="component" value="Unassembled WGS sequence"/>
</dbReference>
<accession>A0A1I4XHC8</accession>
<dbReference type="InterPro" id="IPR029058">
    <property type="entry name" value="AB_hydrolase_fold"/>
</dbReference>
<keyword evidence="6" id="KW-1185">Reference proteome</keyword>
<dbReference type="EMBL" id="FOUY01000011">
    <property type="protein sequence ID" value="SFN24699.1"/>
    <property type="molecule type" value="Genomic_DNA"/>
</dbReference>
<dbReference type="EC" id="3.1.1.-" evidence="3"/>
<dbReference type="PROSITE" id="PS00122">
    <property type="entry name" value="CARBOXYLESTERASE_B_1"/>
    <property type="match status" value="1"/>
</dbReference>
<gene>
    <name evidence="5" type="ORF">SAMN05216207_101133</name>
</gene>
<dbReference type="OrthoDB" id="4308422at2"/>
<proteinExistence type="inferred from homology"/>
<protein>
    <recommendedName>
        <fullName evidence="3">Carboxylic ester hydrolase</fullName>
        <ecNumber evidence="3">3.1.1.-</ecNumber>
    </recommendedName>
</protein>
<evidence type="ECO:0000313" key="5">
    <source>
        <dbReference type="EMBL" id="SFN24699.1"/>
    </source>
</evidence>
<dbReference type="Gene3D" id="3.40.50.1820">
    <property type="entry name" value="alpha/beta hydrolase"/>
    <property type="match status" value="1"/>
</dbReference>
<dbReference type="InterPro" id="IPR002018">
    <property type="entry name" value="CarbesteraseB"/>
</dbReference>
<evidence type="ECO:0000256" key="1">
    <source>
        <dbReference type="ARBA" id="ARBA00005964"/>
    </source>
</evidence>
<dbReference type="Pfam" id="PF00135">
    <property type="entry name" value="COesterase"/>
    <property type="match status" value="1"/>
</dbReference>
<dbReference type="GO" id="GO:0016787">
    <property type="term" value="F:hydrolase activity"/>
    <property type="evidence" value="ECO:0007669"/>
    <property type="project" value="UniProtKB-KW"/>
</dbReference>
<dbReference type="PANTHER" id="PTHR11559">
    <property type="entry name" value="CARBOXYLESTERASE"/>
    <property type="match status" value="1"/>
</dbReference>
<dbReference type="InterPro" id="IPR050309">
    <property type="entry name" value="Type-B_Carboxylest/Lipase"/>
</dbReference>
<dbReference type="RefSeq" id="WP_093341928.1">
    <property type="nucleotide sequence ID" value="NZ_FOUY01000011.1"/>
</dbReference>
<dbReference type="SUPFAM" id="SSF53474">
    <property type="entry name" value="alpha/beta-Hydrolases"/>
    <property type="match status" value="1"/>
</dbReference>
<reference evidence="5 6" key="1">
    <citation type="submission" date="2016-10" db="EMBL/GenBank/DDBJ databases">
        <authorList>
            <person name="de Groot N.N."/>
        </authorList>
    </citation>
    <scope>NUCLEOTIDE SEQUENCE [LARGE SCALE GENOMIC DNA]</scope>
    <source>
        <strain evidence="5 6">CGMCC 4.1877</strain>
    </source>
</reference>
<dbReference type="AlphaFoldDB" id="A0A1I4XHC8"/>
<evidence type="ECO:0000256" key="3">
    <source>
        <dbReference type="RuleBase" id="RU361235"/>
    </source>
</evidence>
<evidence type="ECO:0000259" key="4">
    <source>
        <dbReference type="Pfam" id="PF00135"/>
    </source>
</evidence>
<name>A0A1I4XHC8_PSUAM</name>
<dbReference type="STRING" id="260086.SAMN05216207_101133"/>
<sequence length="499" mass="52167">MNESLVRTTAPGAVRGEHVDGVEVYRGVPYAASPVGELRFAPPVRHPGWAGVRDCRSPGPAVPQPPSRLEAVMGPTPTVFDEDDSLNLNVYAPAEPGPHPVLLWIHGGGFSSGSGGWPWYDGTRLARAERIVVVTINYRLGPLGFMALPGTGPQTWNIGVRDQVAALQWVVANVAGFGGDPARITVGGQSAGAASAAALTASPAGRHIRGAILESPPNSTLFATPQAAFDTARRVLDRVGIDADQPFPALREAPVSALLAATGEIARADARVGTVDPVFRPVVDPELGIVDRVGGGLADVGDNPVPLLVGTTRDEMAAFLRPAGAAVTEEQVREWFVAGLGPGGADAYRAAREASPDLLPAELLERESTGRAFLAETVVIARSRAASRAPTWVYRFDWSPDSGGFGACHCVELPFVFDTGDAFAAAPMLGGESIPRDLVRVFRSAIGSFVRDSVVRDGAAGAMPSWPEFGTDQNVLHLGNAPVVRGLDDTGVAAWSSGH</sequence>
<evidence type="ECO:0000313" key="6">
    <source>
        <dbReference type="Proteomes" id="UP000199614"/>
    </source>
</evidence>
<comment type="similarity">
    <text evidence="1 3">Belongs to the type-B carboxylesterase/lipase family.</text>
</comment>
<dbReference type="InterPro" id="IPR019826">
    <property type="entry name" value="Carboxylesterase_B_AS"/>
</dbReference>
<feature type="domain" description="Carboxylesterase type B" evidence="4">
    <location>
        <begin position="5"/>
        <end position="321"/>
    </location>
</feature>
<organism evidence="5 6">
    <name type="scientific">Pseudonocardia ammonioxydans</name>
    <dbReference type="NCBI Taxonomy" id="260086"/>
    <lineage>
        <taxon>Bacteria</taxon>
        <taxon>Bacillati</taxon>
        <taxon>Actinomycetota</taxon>
        <taxon>Actinomycetes</taxon>
        <taxon>Pseudonocardiales</taxon>
        <taxon>Pseudonocardiaceae</taxon>
        <taxon>Pseudonocardia</taxon>
    </lineage>
</organism>